<reference evidence="1" key="1">
    <citation type="journal article" date="2014" name="Front. Microbiol.">
        <title>High frequency of phylogenetically diverse reductive dehalogenase-homologous genes in deep subseafloor sedimentary metagenomes.</title>
        <authorList>
            <person name="Kawai M."/>
            <person name="Futagami T."/>
            <person name="Toyoda A."/>
            <person name="Takaki Y."/>
            <person name="Nishi S."/>
            <person name="Hori S."/>
            <person name="Arai W."/>
            <person name="Tsubouchi T."/>
            <person name="Morono Y."/>
            <person name="Uchiyama I."/>
            <person name="Ito T."/>
            <person name="Fujiyama A."/>
            <person name="Inagaki F."/>
            <person name="Takami H."/>
        </authorList>
    </citation>
    <scope>NUCLEOTIDE SEQUENCE</scope>
    <source>
        <strain evidence="1">Expedition CK06-06</strain>
    </source>
</reference>
<dbReference type="SUPFAM" id="SSF53756">
    <property type="entry name" value="UDP-Glycosyltransferase/glycogen phosphorylase"/>
    <property type="match status" value="1"/>
</dbReference>
<comment type="caution">
    <text evidence="1">The sequence shown here is derived from an EMBL/GenBank/DDBJ whole genome shotgun (WGS) entry which is preliminary data.</text>
</comment>
<gene>
    <name evidence="1" type="ORF">S01H1_18438</name>
</gene>
<sequence length="212" mass="23537">MPLVVTAEAKTNVEHAGSKYKTGDFFSACVDGGLIHLRDRGDIDFSIPALDESIGAGKMIVYIGTKGHVQDVEDGHIAIRARCIPVNVSEKHAEILRQNPDYTVVETSALYIGAGTLIKDFDRDIRYRIPKDATILVIRDNGAGDIIMSTAAVRELKRRLPESKIIYATMPQHMELLDGVDSVDEVRSVHDLDLESDEFDLIINWARAVENY</sequence>
<accession>X0SXC9</accession>
<proteinExistence type="predicted"/>
<dbReference type="EMBL" id="BARS01009857">
    <property type="protein sequence ID" value="GAF80562.1"/>
    <property type="molecule type" value="Genomic_DNA"/>
</dbReference>
<organism evidence="1">
    <name type="scientific">marine sediment metagenome</name>
    <dbReference type="NCBI Taxonomy" id="412755"/>
    <lineage>
        <taxon>unclassified sequences</taxon>
        <taxon>metagenomes</taxon>
        <taxon>ecological metagenomes</taxon>
    </lineage>
</organism>
<feature type="non-terminal residue" evidence="1">
    <location>
        <position position="212"/>
    </location>
</feature>
<name>X0SXC9_9ZZZZ</name>
<dbReference type="Gene3D" id="3.40.50.2000">
    <property type="entry name" value="Glycogen Phosphorylase B"/>
    <property type="match status" value="1"/>
</dbReference>
<dbReference type="AlphaFoldDB" id="X0SXC9"/>
<protein>
    <submittedName>
        <fullName evidence="1">Uncharacterized protein</fullName>
    </submittedName>
</protein>
<evidence type="ECO:0000313" key="1">
    <source>
        <dbReference type="EMBL" id="GAF80562.1"/>
    </source>
</evidence>